<feature type="coiled-coil region" evidence="8">
    <location>
        <begin position="264"/>
        <end position="319"/>
    </location>
</feature>
<dbReference type="PANTHER" id="PTHR23306">
    <property type="entry name" value="TUMOR SUSCEPTIBILITY GENE 101 PROTEIN-RELATED"/>
    <property type="match status" value="1"/>
</dbReference>
<organism evidence="11">
    <name type="scientific">Culicoides sonorensis</name>
    <name type="common">Biting midge</name>
    <dbReference type="NCBI Taxonomy" id="179676"/>
    <lineage>
        <taxon>Eukaryota</taxon>
        <taxon>Metazoa</taxon>
        <taxon>Ecdysozoa</taxon>
        <taxon>Arthropoda</taxon>
        <taxon>Hexapoda</taxon>
        <taxon>Insecta</taxon>
        <taxon>Pterygota</taxon>
        <taxon>Neoptera</taxon>
        <taxon>Endopterygota</taxon>
        <taxon>Diptera</taxon>
        <taxon>Nematocera</taxon>
        <taxon>Chironomoidea</taxon>
        <taxon>Ceratopogonidae</taxon>
        <taxon>Ceratopogoninae</taxon>
        <taxon>Culicoides</taxon>
        <taxon>Monoculicoides</taxon>
    </lineage>
</organism>
<comment type="subcellular location">
    <subcellularLocation>
        <location evidence="1">Endosome</location>
    </subcellularLocation>
</comment>
<dbReference type="PANTHER" id="PTHR23306:SF3">
    <property type="entry name" value="TUMOR SUPPRESSOR PROTEIN 101"/>
    <property type="match status" value="1"/>
</dbReference>
<evidence type="ECO:0000313" key="12">
    <source>
        <dbReference type="EMBL" id="SSX29606.1"/>
    </source>
</evidence>
<reference evidence="12" key="2">
    <citation type="submission" date="2018-07" db="EMBL/GenBank/DDBJ databases">
        <authorList>
            <person name="Quirk P.G."/>
            <person name="Krulwich T.A."/>
        </authorList>
    </citation>
    <scope>NUCLEOTIDE SEQUENCE</scope>
</reference>
<dbReference type="Pfam" id="PF09454">
    <property type="entry name" value="Vps23_core"/>
    <property type="match status" value="1"/>
</dbReference>
<dbReference type="Gene3D" id="6.10.140.820">
    <property type="match status" value="1"/>
</dbReference>
<comment type="similarity">
    <text evidence="2">Belongs to the ubiquitin-conjugating enzyme family. UEV subfamily.</text>
</comment>
<dbReference type="PROSITE" id="PS51322">
    <property type="entry name" value="UEV"/>
    <property type="match status" value="1"/>
</dbReference>
<evidence type="ECO:0000313" key="11">
    <source>
        <dbReference type="EMBL" id="SSX09883.1"/>
    </source>
</evidence>
<evidence type="ECO:0000256" key="5">
    <source>
        <dbReference type="ARBA" id="ARBA00022927"/>
    </source>
</evidence>
<accession>A0A336KYH5</accession>
<dbReference type="GO" id="GO:0043130">
    <property type="term" value="F:ubiquitin binding"/>
    <property type="evidence" value="ECO:0007669"/>
    <property type="project" value="TreeGrafter"/>
</dbReference>
<dbReference type="Pfam" id="PF05743">
    <property type="entry name" value="UEV"/>
    <property type="match status" value="1"/>
</dbReference>
<keyword evidence="6 8" id="KW-0175">Coiled coil</keyword>
<dbReference type="GO" id="GO:0000813">
    <property type="term" value="C:ESCRT I complex"/>
    <property type="evidence" value="ECO:0007669"/>
    <property type="project" value="TreeGrafter"/>
</dbReference>
<keyword evidence="4" id="KW-0967">Endosome</keyword>
<evidence type="ECO:0000256" key="8">
    <source>
        <dbReference type="SAM" id="Coils"/>
    </source>
</evidence>
<dbReference type="CDD" id="cd11685">
    <property type="entry name" value="UEV_TSG101-like"/>
    <property type="match status" value="1"/>
</dbReference>
<dbReference type="PROSITE" id="PS51312">
    <property type="entry name" value="SB"/>
    <property type="match status" value="1"/>
</dbReference>
<evidence type="ECO:0000256" key="7">
    <source>
        <dbReference type="PROSITE-ProRule" id="PRU00644"/>
    </source>
</evidence>
<evidence type="ECO:0000259" key="9">
    <source>
        <dbReference type="PROSITE" id="PS51312"/>
    </source>
</evidence>
<dbReference type="SUPFAM" id="SSF140111">
    <property type="entry name" value="Endosomal sorting complex assembly domain"/>
    <property type="match status" value="1"/>
</dbReference>
<sequence length="412" mass="46239">MIKERDLLRMLNQAYYKQPEATKKDIMEAVTMYRALDVLTEKFVFNDGSSKDLVNLQGTIPVVYKGNTYHIPVCLWIVDTHPSNAPMCYVKPTPDMHIKVSRFCDHNGKIYLPYLHDWQPNESDLIGLIQVLIITFGEYMPVYSKPKTAAQTTPYPVSQPYMPPTVNPGSAGYPGAYSANNQPGAFPPYPTGNAFGGYPGVYPPASSTASKTPYPSFPSMPTPYPPMGGQAAGGYNPSYNQGTGTITEEHIKASLISAVEDKVRRRLQERVNQIQAEIQTLNRTKQELTEGQTKIKEIISKLEAEHAEMTRNLETLKEKDAELDKCLETIEKAGDINIDDAVMTTTPLYRQLLNAYCEEAAIEDAIYYLGEALRKNVIDLEVFLKYVRQLARRQFTLRALMQKCRQKAGLAC</sequence>
<evidence type="ECO:0000256" key="1">
    <source>
        <dbReference type="ARBA" id="ARBA00004177"/>
    </source>
</evidence>
<feature type="domain" description="UEV" evidence="10">
    <location>
        <begin position="3"/>
        <end position="146"/>
    </location>
</feature>
<dbReference type="Gene3D" id="3.10.110.10">
    <property type="entry name" value="Ubiquitin Conjugating Enzyme"/>
    <property type="match status" value="1"/>
</dbReference>
<feature type="domain" description="SB" evidence="9">
    <location>
        <begin position="346"/>
        <end position="412"/>
    </location>
</feature>
<dbReference type="InterPro" id="IPR017916">
    <property type="entry name" value="SB_dom"/>
</dbReference>
<keyword evidence="5 7" id="KW-0653">Protein transport</keyword>
<dbReference type="VEuPathDB" id="VectorBase:CSON001522"/>
<dbReference type="InterPro" id="IPR037202">
    <property type="entry name" value="ESCRT_assembly_dom"/>
</dbReference>
<proteinExistence type="inferred from homology"/>
<gene>
    <name evidence="11" type="primary">CSON001522</name>
</gene>
<evidence type="ECO:0000256" key="2">
    <source>
        <dbReference type="ARBA" id="ARBA00009594"/>
    </source>
</evidence>
<dbReference type="GO" id="GO:0008333">
    <property type="term" value="P:endosome to lysosome transport"/>
    <property type="evidence" value="ECO:0007669"/>
    <property type="project" value="TreeGrafter"/>
</dbReference>
<evidence type="ECO:0000256" key="3">
    <source>
        <dbReference type="ARBA" id="ARBA00022448"/>
    </source>
</evidence>
<evidence type="ECO:0000256" key="6">
    <source>
        <dbReference type="ARBA" id="ARBA00023054"/>
    </source>
</evidence>
<evidence type="ECO:0000259" key="10">
    <source>
        <dbReference type="PROSITE" id="PS51322"/>
    </source>
</evidence>
<dbReference type="EMBL" id="UFQT01001240">
    <property type="protein sequence ID" value="SSX29606.1"/>
    <property type="molecule type" value="Genomic_DNA"/>
</dbReference>
<dbReference type="InterPro" id="IPR008883">
    <property type="entry name" value="UEV_N"/>
</dbReference>
<name>A0A336KYH5_CULSO</name>
<dbReference type="AlphaFoldDB" id="A0A336KYH5"/>
<dbReference type="SUPFAM" id="SSF54495">
    <property type="entry name" value="UBC-like"/>
    <property type="match status" value="1"/>
</dbReference>
<keyword evidence="3 7" id="KW-0813">Transport</keyword>
<dbReference type="Gene3D" id="6.10.250.370">
    <property type="match status" value="1"/>
</dbReference>
<dbReference type="InterPro" id="IPR052070">
    <property type="entry name" value="ESCRT-I_UEV_domain"/>
</dbReference>
<dbReference type="GO" id="GO:0015031">
    <property type="term" value="P:protein transport"/>
    <property type="evidence" value="ECO:0007669"/>
    <property type="project" value="UniProtKB-UniRule"/>
</dbReference>
<reference evidence="11" key="1">
    <citation type="submission" date="2018-04" db="EMBL/GenBank/DDBJ databases">
        <authorList>
            <person name="Go L.Y."/>
            <person name="Mitchell J.A."/>
        </authorList>
    </citation>
    <scope>NUCLEOTIDE SEQUENCE</scope>
    <source>
        <tissue evidence="11">Whole organism</tissue>
    </source>
</reference>
<evidence type="ECO:0000256" key="4">
    <source>
        <dbReference type="ARBA" id="ARBA00022753"/>
    </source>
</evidence>
<protein>
    <submittedName>
        <fullName evidence="11">CSON001522 protein</fullName>
    </submittedName>
</protein>
<dbReference type="EMBL" id="UFQS01001240">
    <property type="protein sequence ID" value="SSX09883.1"/>
    <property type="molecule type" value="Genomic_DNA"/>
</dbReference>
<dbReference type="InterPro" id="IPR016135">
    <property type="entry name" value="UBQ-conjugating_enzyme/RWD"/>
</dbReference>